<dbReference type="EMBL" id="KI546083">
    <property type="protein sequence ID" value="EST46188.1"/>
    <property type="molecule type" value="Genomic_DNA"/>
</dbReference>
<organism evidence="1">
    <name type="scientific">Spironucleus salmonicida</name>
    <dbReference type="NCBI Taxonomy" id="348837"/>
    <lineage>
        <taxon>Eukaryota</taxon>
        <taxon>Metamonada</taxon>
        <taxon>Diplomonadida</taxon>
        <taxon>Hexamitidae</taxon>
        <taxon>Hexamitinae</taxon>
        <taxon>Spironucleus</taxon>
    </lineage>
</organism>
<evidence type="ECO:0000313" key="3">
    <source>
        <dbReference type="Proteomes" id="UP000018208"/>
    </source>
</evidence>
<name>V6LPN6_9EUKA</name>
<dbReference type="AlphaFoldDB" id="V6LPN6"/>
<keyword evidence="3" id="KW-1185">Reference proteome</keyword>
<dbReference type="EMBL" id="AUWU02000004">
    <property type="protein sequence ID" value="KAH0573517.1"/>
    <property type="molecule type" value="Genomic_DNA"/>
</dbReference>
<evidence type="ECO:0000313" key="2">
    <source>
        <dbReference type="EMBL" id="KAH0573517.1"/>
    </source>
</evidence>
<dbReference type="GO" id="GO:0016765">
    <property type="term" value="F:transferase activity, transferring alkyl or aryl (other than methyl) groups"/>
    <property type="evidence" value="ECO:0007669"/>
    <property type="project" value="InterPro"/>
</dbReference>
<protein>
    <submittedName>
        <fullName evidence="1">Uncharacterized protein</fullName>
    </submittedName>
</protein>
<reference evidence="2" key="2">
    <citation type="submission" date="2020-12" db="EMBL/GenBank/DDBJ databases">
        <title>New Spironucleus salmonicida genome in near-complete chromosomes.</title>
        <authorList>
            <person name="Xu F."/>
            <person name="Kurt Z."/>
            <person name="Jimenez-Gonzalez A."/>
            <person name="Astvaldsson A."/>
            <person name="Andersson J.O."/>
            <person name="Svard S.G."/>
        </authorList>
    </citation>
    <scope>NUCLEOTIDE SEQUENCE</scope>
    <source>
        <strain evidence="2">ATCC 50377</strain>
    </source>
</reference>
<dbReference type="VEuPathDB" id="GiardiaDB:SS50377_23451"/>
<sequence>MKSIFRYLFKTFTFVMNLSYSLKARIVYYFDKFHSLLYPYVLQKPIFEFVPNHLVLTGGLISTSRRGIYLKKLAQFVSHSYDLQIDLITLFLPYSKWYINDVFELQKHLQQQLMQLGYHPLITILSGEQTVEIDQQNNEIYENPNLQLNDEENHKNIIVVIAAPNVIPSKLQSSNLLIQLVDDRLNDYNIKQILESQPKTVDQMISQLPGMSLDSSGYFNRQVDLLINFGTENNQTVEGIPFWFLRKSLIYYTENINKMELSSFWRVLHQFSQAKSRKKIILKDE</sequence>
<dbReference type="SUPFAM" id="SSF64005">
    <property type="entry name" value="Undecaprenyl diphosphate synthase"/>
    <property type="match status" value="1"/>
</dbReference>
<dbReference type="Proteomes" id="UP000018208">
    <property type="component" value="Unassembled WGS sequence"/>
</dbReference>
<dbReference type="InterPro" id="IPR036424">
    <property type="entry name" value="UPP_synth-like_sf"/>
</dbReference>
<accession>V6LPN6</accession>
<gene>
    <name evidence="1" type="ORF">SS50377_13783</name>
    <name evidence="2" type="ORF">SS50377_23451</name>
</gene>
<reference evidence="1 2" key="1">
    <citation type="journal article" date="2014" name="PLoS Genet.">
        <title>The Genome of Spironucleus salmonicida Highlights a Fish Pathogen Adapted to Fluctuating Environments.</title>
        <authorList>
            <person name="Xu F."/>
            <person name="Jerlstrom-Hultqvist J."/>
            <person name="Einarsson E."/>
            <person name="Astvaldsson A."/>
            <person name="Svard S.G."/>
            <person name="Andersson J.O."/>
        </authorList>
    </citation>
    <scope>NUCLEOTIDE SEQUENCE</scope>
    <source>
        <strain evidence="2">ATCC 50377</strain>
    </source>
</reference>
<evidence type="ECO:0000313" key="1">
    <source>
        <dbReference type="EMBL" id="EST46188.1"/>
    </source>
</evidence>
<proteinExistence type="predicted"/>